<dbReference type="InterPro" id="IPR010870">
    <property type="entry name" value="Porin_O/P"/>
</dbReference>
<accession>A0A518BSH1</accession>
<feature type="chain" id="PRO_5021947180" evidence="1">
    <location>
        <begin position="22"/>
        <end position="426"/>
    </location>
</feature>
<gene>
    <name evidence="2" type="primary">oprP</name>
    <name evidence="2" type="ORF">Pla133_50420</name>
</gene>
<evidence type="ECO:0000256" key="1">
    <source>
        <dbReference type="SAM" id="SignalP"/>
    </source>
</evidence>
<proteinExistence type="predicted"/>
<dbReference type="SUPFAM" id="SSF56935">
    <property type="entry name" value="Porins"/>
    <property type="match status" value="1"/>
</dbReference>
<dbReference type="AlphaFoldDB" id="A0A518BSH1"/>
<organism evidence="2 3">
    <name type="scientific">Engelhardtia mirabilis</name>
    <dbReference type="NCBI Taxonomy" id="2528011"/>
    <lineage>
        <taxon>Bacteria</taxon>
        <taxon>Pseudomonadati</taxon>
        <taxon>Planctomycetota</taxon>
        <taxon>Planctomycetia</taxon>
        <taxon>Planctomycetia incertae sedis</taxon>
        <taxon>Engelhardtia</taxon>
    </lineage>
</organism>
<dbReference type="KEGG" id="pbap:Pla133_50420"/>
<dbReference type="Pfam" id="PF07396">
    <property type="entry name" value="Porin_O_P"/>
    <property type="match status" value="1"/>
</dbReference>
<dbReference type="InterPro" id="IPR023614">
    <property type="entry name" value="Porin_dom_sf"/>
</dbReference>
<protein>
    <submittedName>
        <fullName evidence="2">Porin P</fullName>
    </submittedName>
</protein>
<dbReference type="RefSeq" id="WP_145070269.1">
    <property type="nucleotide sequence ID" value="NZ_CP036287.1"/>
</dbReference>
<name>A0A518BSH1_9BACT</name>
<evidence type="ECO:0000313" key="2">
    <source>
        <dbReference type="EMBL" id="QDU69919.1"/>
    </source>
</evidence>
<keyword evidence="1" id="KW-0732">Signal</keyword>
<reference evidence="2 3" key="1">
    <citation type="submission" date="2019-02" db="EMBL/GenBank/DDBJ databases">
        <title>Deep-cultivation of Planctomycetes and their phenomic and genomic characterization uncovers novel biology.</title>
        <authorList>
            <person name="Wiegand S."/>
            <person name="Jogler M."/>
            <person name="Boedeker C."/>
            <person name="Pinto D."/>
            <person name="Vollmers J."/>
            <person name="Rivas-Marin E."/>
            <person name="Kohn T."/>
            <person name="Peeters S.H."/>
            <person name="Heuer A."/>
            <person name="Rast P."/>
            <person name="Oberbeckmann S."/>
            <person name="Bunk B."/>
            <person name="Jeske O."/>
            <person name="Meyerdierks A."/>
            <person name="Storesund J.E."/>
            <person name="Kallscheuer N."/>
            <person name="Luecker S."/>
            <person name="Lage O.M."/>
            <person name="Pohl T."/>
            <person name="Merkel B.J."/>
            <person name="Hornburger P."/>
            <person name="Mueller R.-W."/>
            <person name="Bruemmer F."/>
            <person name="Labrenz M."/>
            <person name="Spormann A.M."/>
            <person name="Op den Camp H."/>
            <person name="Overmann J."/>
            <person name="Amann R."/>
            <person name="Jetten M.S.M."/>
            <person name="Mascher T."/>
            <person name="Medema M.H."/>
            <person name="Devos D.P."/>
            <person name="Kaster A.-K."/>
            <person name="Ovreas L."/>
            <person name="Rohde M."/>
            <person name="Galperin M.Y."/>
            <person name="Jogler C."/>
        </authorList>
    </citation>
    <scope>NUCLEOTIDE SEQUENCE [LARGE SCALE GENOMIC DNA]</scope>
    <source>
        <strain evidence="2 3">Pla133</strain>
    </source>
</reference>
<evidence type="ECO:0000313" key="3">
    <source>
        <dbReference type="Proteomes" id="UP000316921"/>
    </source>
</evidence>
<sequence precursor="true">MNRYTALAGLGIVAAASAAHADPTGGADDTALAATSAQPAITIPVVADGDRVFWKNDLRFTSGDGQTTYRIGGRIHYDGSWIGQDDAIQAAGFNEDDSWRFRRARLYVKGQLYGNIGFNAQYDFAGTDVADFTDVYMTIDNFLVGELRVGQMKEPFSLEWQTSSNDITFLERSLAYNLSPMRSVGFMLSDWNEENALGWAAGIFGSMPDTSVGDANVGRDGYAGTGRVTWAPTYDPDNDQIVHVGASVSIRGAGQVDFGGISYEISGFGGGAGAAIPLEDSTHLGVEAAGVFGPFSVQAEFNSATQNGTGSVDPDATGFYLQGSYFLTGESRPYTHGHFGRVTPESNWRGFGEDGTGAWELAARYSMLDVDNVAEASGLSAGVNWYLNPNARIMLNYVMQSIDDSNGGGGLDADADAISARFQVTF</sequence>
<dbReference type="Proteomes" id="UP000316921">
    <property type="component" value="Chromosome"/>
</dbReference>
<keyword evidence="3" id="KW-1185">Reference proteome</keyword>
<dbReference type="EMBL" id="CP036287">
    <property type="protein sequence ID" value="QDU69919.1"/>
    <property type="molecule type" value="Genomic_DNA"/>
</dbReference>
<dbReference type="Gene3D" id="2.40.160.10">
    <property type="entry name" value="Porin"/>
    <property type="match status" value="1"/>
</dbReference>
<feature type="signal peptide" evidence="1">
    <location>
        <begin position="1"/>
        <end position="21"/>
    </location>
</feature>